<dbReference type="InParanoid" id="A0A165N956"/>
<proteinExistence type="predicted"/>
<dbReference type="AlphaFoldDB" id="A0A165N956"/>
<gene>
    <name evidence="3" type="ORF">NEOLEDRAFT_979724</name>
</gene>
<dbReference type="Proteomes" id="UP000076761">
    <property type="component" value="Unassembled WGS sequence"/>
</dbReference>
<dbReference type="OrthoDB" id="5584477at2759"/>
<keyword evidence="4" id="KW-1185">Reference proteome</keyword>
<dbReference type="SUPFAM" id="SSF56112">
    <property type="entry name" value="Protein kinase-like (PK-like)"/>
    <property type="match status" value="1"/>
</dbReference>
<dbReference type="PROSITE" id="PS50011">
    <property type="entry name" value="PROTEIN_KINASE_DOM"/>
    <property type="match status" value="1"/>
</dbReference>
<accession>A0A165N956</accession>
<dbReference type="Pfam" id="PF17667">
    <property type="entry name" value="Pkinase_fungal"/>
    <property type="match status" value="1"/>
</dbReference>
<sequence>MSRSLTINFGETPSQTATELASGTIVPLSCTKIMKYGGRGQGTAKSTFRARTLASDGMREGVAYSSEKVSLASYYSENPPLLPQTPRHVPLHKAVVQDTPHRHGSDSYRTARVEHLQQVLSLELHKAWMEDGDKLLDKFRSALTILPPSKISDFLGNYTGYDVETKMWSGVPDKAASEDVTLYRPLVVHINAILRHFQFSNRRAVLSHGTNIPHLHEPYETKITSKPDICLLAYGPGFAKAQKIPDKATYDHCAAPIEVKTEKGLKESKDRKQLAVYARECFVQQPNRRFVYGLLLTEKRVQVYQFDRGGVWYSKWYDIRIMASTFVEIILGIASSDETHLGLDTRIFWDGDRRYFEDPGAVNIRYTISHPDRPFRRRTIRGRGTTCWTVTDLSGKEYMLKFSWKSKDRVGEWDYLQRIKNANLKHVGIMESYRKIEQLSSIRPGVSVNHEDFTEREYYYTLQPFYGPPIEKFTSVLQLYRAFRDAVSGVMELLRIGILHRDISLRNILLDRREGKDGGGWGILIDFDMAISLDRNESQVKTDFRTGTRAFQSYKVLHGLGVHDHLDELESCFYVFSWLVFTFRGPRVPVRPLPHYLEAWESGDMEASRNAKRAFLQKRWFTVLQGFPQSTRSLFENMRNFFQRIAIPRVDRLWHEQEASKNKLSPQELAELKGFLDADMNEALSAVSLPDVDTTDCNEWLTLEAKRHFFAILNMIDQAIKQEESVTNNLLPSAGLHGPSETRQDSVPDRDGADVTLDSADEGDDYADEESGADDYSPLAPAQQYQDLMLEADLRSYSALHSLDSVRSNKHSASQEPAESVASAATKRGTKRAKKSHSNSQDV</sequence>
<name>A0A165N956_9AGAM</name>
<organism evidence="3 4">
    <name type="scientific">Neolentinus lepideus HHB14362 ss-1</name>
    <dbReference type="NCBI Taxonomy" id="1314782"/>
    <lineage>
        <taxon>Eukaryota</taxon>
        <taxon>Fungi</taxon>
        <taxon>Dikarya</taxon>
        <taxon>Basidiomycota</taxon>
        <taxon>Agaricomycotina</taxon>
        <taxon>Agaricomycetes</taxon>
        <taxon>Gloeophyllales</taxon>
        <taxon>Gloeophyllaceae</taxon>
        <taxon>Neolentinus</taxon>
    </lineage>
</organism>
<feature type="compositionally biased region" description="Basic and acidic residues" evidence="1">
    <location>
        <begin position="740"/>
        <end position="753"/>
    </location>
</feature>
<feature type="compositionally biased region" description="Basic residues" evidence="1">
    <location>
        <begin position="828"/>
        <end position="837"/>
    </location>
</feature>
<dbReference type="PANTHER" id="PTHR38248">
    <property type="entry name" value="FUNK1 6"/>
    <property type="match status" value="1"/>
</dbReference>
<evidence type="ECO:0000259" key="2">
    <source>
        <dbReference type="PROSITE" id="PS50011"/>
    </source>
</evidence>
<dbReference type="InterPro" id="IPR008266">
    <property type="entry name" value="Tyr_kinase_AS"/>
</dbReference>
<dbReference type="EMBL" id="KV425644">
    <property type="protein sequence ID" value="KZT19331.1"/>
    <property type="molecule type" value="Genomic_DNA"/>
</dbReference>
<reference evidence="3 4" key="1">
    <citation type="journal article" date="2016" name="Mol. Biol. Evol.">
        <title>Comparative Genomics of Early-Diverging Mushroom-Forming Fungi Provides Insights into the Origins of Lignocellulose Decay Capabilities.</title>
        <authorList>
            <person name="Nagy L.G."/>
            <person name="Riley R."/>
            <person name="Tritt A."/>
            <person name="Adam C."/>
            <person name="Daum C."/>
            <person name="Floudas D."/>
            <person name="Sun H."/>
            <person name="Yadav J.S."/>
            <person name="Pangilinan J."/>
            <person name="Larsson K.H."/>
            <person name="Matsuura K."/>
            <person name="Barry K."/>
            <person name="Labutti K."/>
            <person name="Kuo R."/>
            <person name="Ohm R.A."/>
            <person name="Bhattacharya S.S."/>
            <person name="Shirouzu T."/>
            <person name="Yoshinaga Y."/>
            <person name="Martin F.M."/>
            <person name="Grigoriev I.V."/>
            <person name="Hibbett D.S."/>
        </authorList>
    </citation>
    <scope>NUCLEOTIDE SEQUENCE [LARGE SCALE GENOMIC DNA]</scope>
    <source>
        <strain evidence="3 4">HHB14362 ss-1</strain>
    </source>
</reference>
<evidence type="ECO:0000313" key="4">
    <source>
        <dbReference type="Proteomes" id="UP000076761"/>
    </source>
</evidence>
<evidence type="ECO:0000256" key="1">
    <source>
        <dbReference type="SAM" id="MobiDB-lite"/>
    </source>
</evidence>
<dbReference type="STRING" id="1314782.A0A165N956"/>
<dbReference type="Gene3D" id="1.10.510.10">
    <property type="entry name" value="Transferase(Phosphotransferase) domain 1"/>
    <property type="match status" value="1"/>
</dbReference>
<evidence type="ECO:0000313" key="3">
    <source>
        <dbReference type="EMBL" id="KZT19331.1"/>
    </source>
</evidence>
<feature type="compositionally biased region" description="Acidic residues" evidence="1">
    <location>
        <begin position="759"/>
        <end position="773"/>
    </location>
</feature>
<protein>
    <recommendedName>
        <fullName evidence="2">Protein kinase domain-containing protein</fullName>
    </recommendedName>
</protein>
<dbReference type="InterPro" id="IPR040976">
    <property type="entry name" value="Pkinase_fungal"/>
</dbReference>
<dbReference type="GO" id="GO:0004672">
    <property type="term" value="F:protein kinase activity"/>
    <property type="evidence" value="ECO:0007669"/>
    <property type="project" value="InterPro"/>
</dbReference>
<dbReference type="PROSITE" id="PS00109">
    <property type="entry name" value="PROTEIN_KINASE_TYR"/>
    <property type="match status" value="1"/>
</dbReference>
<feature type="region of interest" description="Disordered" evidence="1">
    <location>
        <begin position="730"/>
        <end position="778"/>
    </location>
</feature>
<dbReference type="InterPro" id="IPR011009">
    <property type="entry name" value="Kinase-like_dom_sf"/>
</dbReference>
<dbReference type="InterPro" id="IPR000719">
    <property type="entry name" value="Prot_kinase_dom"/>
</dbReference>
<dbReference type="PANTHER" id="PTHR38248:SF2">
    <property type="entry name" value="FUNK1 11"/>
    <property type="match status" value="1"/>
</dbReference>
<feature type="domain" description="Protein kinase" evidence="2">
    <location>
        <begin position="375"/>
        <end position="701"/>
    </location>
</feature>
<dbReference type="GO" id="GO:0005524">
    <property type="term" value="F:ATP binding"/>
    <property type="evidence" value="ECO:0007669"/>
    <property type="project" value="InterPro"/>
</dbReference>
<feature type="region of interest" description="Disordered" evidence="1">
    <location>
        <begin position="805"/>
        <end position="843"/>
    </location>
</feature>